<evidence type="ECO:0000256" key="4">
    <source>
        <dbReference type="ARBA" id="ARBA00023143"/>
    </source>
</evidence>
<keyword evidence="5" id="KW-0964">Secreted</keyword>
<dbReference type="GO" id="GO:0005576">
    <property type="term" value="C:extracellular region"/>
    <property type="evidence" value="ECO:0007669"/>
    <property type="project" value="UniProtKB-SubCell"/>
</dbReference>
<name>A0A135I784_9GAMM</name>
<dbReference type="Proteomes" id="UP000070529">
    <property type="component" value="Unassembled WGS sequence"/>
</dbReference>
<proteinExistence type="inferred from homology"/>
<keyword evidence="9" id="KW-0282">Flagellum</keyword>
<dbReference type="AlphaFoldDB" id="A0A135I784"/>
<dbReference type="Pfam" id="PF07196">
    <property type="entry name" value="Flagellin_IN"/>
    <property type="match status" value="1"/>
</dbReference>
<evidence type="ECO:0000259" key="7">
    <source>
        <dbReference type="Pfam" id="PF02465"/>
    </source>
</evidence>
<dbReference type="Pfam" id="PF07195">
    <property type="entry name" value="FliD_C"/>
    <property type="match status" value="1"/>
</dbReference>
<comment type="similarity">
    <text evidence="1 5">Belongs to the FliD family.</text>
</comment>
<dbReference type="OrthoDB" id="5980200at2"/>
<dbReference type="EMBL" id="LNTY01000034">
    <property type="protein sequence ID" value="KXF81298.1"/>
    <property type="molecule type" value="Genomic_DNA"/>
</dbReference>
<evidence type="ECO:0000313" key="9">
    <source>
        <dbReference type="EMBL" id="KXF81298.1"/>
    </source>
</evidence>
<dbReference type="RefSeq" id="WP_067415914.1">
    <property type="nucleotide sequence ID" value="NZ_LNTY01000034.1"/>
</dbReference>
<dbReference type="Pfam" id="PF02465">
    <property type="entry name" value="FliD_N"/>
    <property type="match status" value="1"/>
</dbReference>
<dbReference type="PANTHER" id="PTHR30288:SF0">
    <property type="entry name" value="FLAGELLAR HOOK-ASSOCIATED PROTEIN 2"/>
    <property type="match status" value="1"/>
</dbReference>
<feature type="compositionally biased region" description="Basic and acidic residues" evidence="6">
    <location>
        <begin position="397"/>
        <end position="418"/>
    </location>
</feature>
<keyword evidence="4 5" id="KW-0975">Bacterial flagellum</keyword>
<accession>A0A135I784</accession>
<dbReference type="InterPro" id="IPR010810">
    <property type="entry name" value="Flagellin_hook_IN_motif"/>
</dbReference>
<evidence type="ECO:0000256" key="1">
    <source>
        <dbReference type="ARBA" id="ARBA00009764"/>
    </source>
</evidence>
<gene>
    <name evidence="9" type="ORF">ATN88_00670</name>
</gene>
<evidence type="ECO:0000313" key="10">
    <source>
        <dbReference type="Proteomes" id="UP000070529"/>
    </source>
</evidence>
<keyword evidence="9" id="KW-0966">Cell projection</keyword>
<dbReference type="InterPro" id="IPR010809">
    <property type="entry name" value="FliD_C"/>
</dbReference>
<evidence type="ECO:0000256" key="3">
    <source>
        <dbReference type="ARBA" id="ARBA00023054"/>
    </source>
</evidence>
<dbReference type="GO" id="GO:0009421">
    <property type="term" value="C:bacterial-type flagellum filament cap"/>
    <property type="evidence" value="ECO:0007669"/>
    <property type="project" value="InterPro"/>
</dbReference>
<dbReference type="PANTHER" id="PTHR30288">
    <property type="entry name" value="FLAGELLAR CAP/ASSEMBLY PROTEIN FLID"/>
    <property type="match status" value="1"/>
</dbReference>
<keyword evidence="3" id="KW-0175">Coiled coil</keyword>
<dbReference type="GO" id="GO:0071973">
    <property type="term" value="P:bacterial-type flagellum-dependent cell motility"/>
    <property type="evidence" value="ECO:0007669"/>
    <property type="project" value="TreeGrafter"/>
</dbReference>
<feature type="region of interest" description="Disordered" evidence="6">
    <location>
        <begin position="393"/>
        <end position="418"/>
    </location>
</feature>
<protein>
    <recommendedName>
        <fullName evidence="5">Flagellar hook-associated protein 2</fullName>
        <shortName evidence="5">HAP2</shortName>
    </recommendedName>
    <alternativeName>
        <fullName evidence="5">Flagellar cap protein</fullName>
    </alternativeName>
</protein>
<dbReference type="InterPro" id="IPR003481">
    <property type="entry name" value="FliD_N"/>
</dbReference>
<evidence type="ECO:0000259" key="8">
    <source>
        <dbReference type="Pfam" id="PF07195"/>
    </source>
</evidence>
<feature type="domain" description="Flagellar hook-associated protein 2 C-terminal" evidence="8">
    <location>
        <begin position="219"/>
        <end position="443"/>
    </location>
</feature>
<comment type="subcellular location">
    <subcellularLocation>
        <location evidence="5">Secreted</location>
    </subcellularLocation>
    <subcellularLocation>
        <location evidence="5">Bacterial flagellum</location>
    </subcellularLocation>
</comment>
<comment type="function">
    <text evidence="5">Required for morphogenesis and for the elongation of the flagellar filament by facilitating polymerization of the flagellin monomers at the tip of growing filament. Forms a capping structure, which prevents flagellin subunits (transported through the central channel of the flagellum) from leaking out without polymerization at the distal end.</text>
</comment>
<comment type="subunit">
    <text evidence="2 5">Homopentamer.</text>
</comment>
<sequence length="455" mass="49119">MGLSATGLGSGMDITSMVNKIVEAERAPKQERIVKNMNDVETNISAYGRLKTSLNTMKDLMYNFRRDNTFAARSTVSSNEETVSASATHLAATGVYSIDVQQLAQSHKLVSEGLDAEEDFGAGQLTLKLGGRTATIDIEQDKSSLLDIVRTINSEPSNPGIQASVINDDSGARLILSSDKTGEDNLISIGVNAIPGSPLEALAYDPVSPTNNMNEMQVAKNARILIDGLASVSSDTNSFSDAIRGVDISVSKLTTAESGPITVRVDEDRDAVKGALEEFVDAYNAFYQVTKALSKYDPDTQQGGPLIGDTVIRSAVSQMRSLFTTPIEGASDSIKTLSELGISTTMEGRLEINDSMLDKQLKQNFSALESFFGGNQGFARKVEETVQNFTGAGGAIRNRESSLGDQRTRLESEQEKLDRRMEDLETRTLKQFSAMDNAMAEMQGQLSAMMNIMPA</sequence>
<reference evidence="9 10" key="1">
    <citation type="submission" date="2015-11" db="EMBL/GenBank/DDBJ databases">
        <title>Genomic Taxonomy of the Vibrionaceae.</title>
        <authorList>
            <person name="Gomez-Gil B."/>
            <person name="Enciso-Ibarra J."/>
        </authorList>
    </citation>
    <scope>NUCLEOTIDE SEQUENCE [LARGE SCALE GENOMIC DNA]</scope>
    <source>
        <strain evidence="9 10">CAIM 912</strain>
    </source>
</reference>
<keyword evidence="9" id="KW-0969">Cilium</keyword>
<dbReference type="GO" id="GO:0009424">
    <property type="term" value="C:bacterial-type flagellum hook"/>
    <property type="evidence" value="ECO:0007669"/>
    <property type="project" value="UniProtKB-UniRule"/>
</dbReference>
<organism evidence="9 10">
    <name type="scientific">Enterovibrio coralii</name>
    <dbReference type="NCBI Taxonomy" id="294935"/>
    <lineage>
        <taxon>Bacteria</taxon>
        <taxon>Pseudomonadati</taxon>
        <taxon>Pseudomonadota</taxon>
        <taxon>Gammaproteobacteria</taxon>
        <taxon>Vibrionales</taxon>
        <taxon>Vibrionaceae</taxon>
        <taxon>Enterovibrio</taxon>
    </lineage>
</organism>
<dbReference type="STRING" id="294935.ATN88_00670"/>
<dbReference type="GO" id="GO:0007155">
    <property type="term" value="P:cell adhesion"/>
    <property type="evidence" value="ECO:0007669"/>
    <property type="project" value="InterPro"/>
</dbReference>
<keyword evidence="10" id="KW-1185">Reference proteome</keyword>
<evidence type="ECO:0000256" key="6">
    <source>
        <dbReference type="SAM" id="MobiDB-lite"/>
    </source>
</evidence>
<evidence type="ECO:0000256" key="2">
    <source>
        <dbReference type="ARBA" id="ARBA00011255"/>
    </source>
</evidence>
<evidence type="ECO:0000256" key="5">
    <source>
        <dbReference type="RuleBase" id="RU362066"/>
    </source>
</evidence>
<feature type="domain" description="Flagellar hook-associated protein 2 N-terminal" evidence="7">
    <location>
        <begin position="10"/>
        <end position="107"/>
    </location>
</feature>
<dbReference type="InterPro" id="IPR040026">
    <property type="entry name" value="FliD"/>
</dbReference>
<comment type="caution">
    <text evidence="9">The sequence shown here is derived from an EMBL/GenBank/DDBJ whole genome shotgun (WGS) entry which is preliminary data.</text>
</comment>